<comment type="pathway">
    <text evidence="1 8">Metabolic intermediate biosynthesis; chorismate biosynthesis; chorismate from D-erythrose 4-phosphate and phosphoenolpyruvate: step 4/7.</text>
</comment>
<dbReference type="HOGENOM" id="CLU_044063_2_1_6"/>
<dbReference type="HAMAP" id="MF_00222">
    <property type="entry name" value="Shikimate_DH_AroE"/>
    <property type="match status" value="1"/>
</dbReference>
<dbReference type="GO" id="GO:0019632">
    <property type="term" value="P:shikimate metabolic process"/>
    <property type="evidence" value="ECO:0007669"/>
    <property type="project" value="InterPro"/>
</dbReference>
<evidence type="ECO:0000256" key="3">
    <source>
        <dbReference type="ARBA" id="ARBA00022605"/>
    </source>
</evidence>
<dbReference type="InterPro" id="IPR011342">
    <property type="entry name" value="Shikimate_DH"/>
</dbReference>
<dbReference type="InterPro" id="IPR036291">
    <property type="entry name" value="NAD(P)-bd_dom_sf"/>
</dbReference>
<dbReference type="GO" id="GO:0005829">
    <property type="term" value="C:cytosol"/>
    <property type="evidence" value="ECO:0007669"/>
    <property type="project" value="TreeGrafter"/>
</dbReference>
<evidence type="ECO:0000256" key="7">
    <source>
        <dbReference type="ARBA" id="ARBA00049442"/>
    </source>
</evidence>
<evidence type="ECO:0000256" key="5">
    <source>
        <dbReference type="ARBA" id="ARBA00023002"/>
    </source>
</evidence>
<reference evidence="12 13" key="1">
    <citation type="journal article" date="2012" name="J. Bacteriol.">
        <title>Complete genome sequences of Methylophaga sp. strain JAM1 and Methylophaga sp. strain JAM7.</title>
        <authorList>
            <person name="Villeneuve C."/>
            <person name="Martineau C."/>
            <person name="Mauffrey F."/>
            <person name="Villemur R."/>
        </authorList>
    </citation>
    <scope>NUCLEOTIDE SEQUENCE [LARGE SCALE GENOMIC DNA]</scope>
    <source>
        <strain evidence="12 13">JAM7</strain>
    </source>
</reference>
<dbReference type="FunFam" id="3.40.50.720:FF:000104">
    <property type="entry name" value="Shikimate dehydrogenase (NADP(+))"/>
    <property type="match status" value="1"/>
</dbReference>
<dbReference type="GO" id="GO:0009073">
    <property type="term" value="P:aromatic amino acid family biosynthetic process"/>
    <property type="evidence" value="ECO:0007669"/>
    <property type="project" value="UniProtKB-KW"/>
</dbReference>
<accession>I1YHI2</accession>
<dbReference type="GO" id="GO:0008652">
    <property type="term" value="P:amino acid biosynthetic process"/>
    <property type="evidence" value="ECO:0007669"/>
    <property type="project" value="UniProtKB-KW"/>
</dbReference>
<feature type="binding site" evidence="8">
    <location>
        <position position="240"/>
    </location>
    <ligand>
        <name>NADP(+)</name>
        <dbReference type="ChEBI" id="CHEBI:58349"/>
    </ligand>
</feature>
<dbReference type="InterPro" id="IPR022893">
    <property type="entry name" value="Shikimate_DH_fam"/>
</dbReference>
<feature type="domain" description="SDH C-terminal" evidence="11">
    <location>
        <begin position="240"/>
        <end position="265"/>
    </location>
</feature>
<organism evidence="12 13">
    <name type="scientific">Methylophaga frappieri (strain ATCC BAA-2434 / DSM 25690 / JAM7)</name>
    <dbReference type="NCBI Taxonomy" id="754477"/>
    <lineage>
        <taxon>Bacteria</taxon>
        <taxon>Pseudomonadati</taxon>
        <taxon>Pseudomonadota</taxon>
        <taxon>Gammaproteobacteria</taxon>
        <taxon>Thiotrichales</taxon>
        <taxon>Piscirickettsiaceae</taxon>
        <taxon>Methylophaga</taxon>
    </lineage>
</organism>
<keyword evidence="3 8" id="KW-0028">Amino-acid biosynthesis</keyword>
<dbReference type="NCBIfam" id="TIGR00507">
    <property type="entry name" value="aroE"/>
    <property type="match status" value="1"/>
</dbReference>
<keyword evidence="6 8" id="KW-0057">Aromatic amino acid biosynthesis</keyword>
<evidence type="ECO:0000259" key="9">
    <source>
        <dbReference type="Pfam" id="PF01488"/>
    </source>
</evidence>
<dbReference type="EC" id="1.1.1.25" evidence="2 8"/>
<feature type="active site" description="Proton acceptor" evidence="8">
    <location>
        <position position="67"/>
    </location>
</feature>
<dbReference type="Proteomes" id="UP000009145">
    <property type="component" value="Chromosome"/>
</dbReference>
<dbReference type="KEGG" id="mec:Q7C_1225"/>
<dbReference type="GO" id="GO:0004764">
    <property type="term" value="F:shikimate 3-dehydrogenase (NADP+) activity"/>
    <property type="evidence" value="ECO:0007669"/>
    <property type="project" value="UniProtKB-UniRule"/>
</dbReference>
<dbReference type="GO" id="GO:0050661">
    <property type="term" value="F:NADP binding"/>
    <property type="evidence" value="ECO:0007669"/>
    <property type="project" value="InterPro"/>
</dbReference>
<evidence type="ECO:0000259" key="11">
    <source>
        <dbReference type="Pfam" id="PF18317"/>
    </source>
</evidence>
<name>I1YHI2_METFJ</name>
<dbReference type="OrthoDB" id="9776868at2"/>
<comment type="similarity">
    <text evidence="8">Belongs to the shikimate dehydrogenase family.</text>
</comment>
<feature type="binding site" evidence="8">
    <location>
        <position position="63"/>
    </location>
    <ligand>
        <name>shikimate</name>
        <dbReference type="ChEBI" id="CHEBI:36208"/>
    </ligand>
</feature>
<evidence type="ECO:0000256" key="1">
    <source>
        <dbReference type="ARBA" id="ARBA00004871"/>
    </source>
</evidence>
<dbReference type="PATRIC" id="fig|754477.3.peg.1204"/>
<dbReference type="Pfam" id="PF18317">
    <property type="entry name" value="SDH_C"/>
    <property type="match status" value="1"/>
</dbReference>
<sequence>MTDQYAVIGHPISHSKSPKIHQAFAKQTGQSLEYRAIDIYPDDVAGQIQQLHNALKLKGLNVTVPFKETLWSLIDDLSERADRAGAVNTIVISESGNLFGDNTDGVGLSRDLLSNHGLTIKDKRILLLGAGGASRGVIAPLLQEAPTDLFIANRTAEKATNLANDFQDLGAISGGGWSDIKGKFDIVINATAASLQGEVPPISAACLADEAACYDMMYGDRDTAFVTWAKAHNAAHALDGLGMLVEQAAEAFFLWRGIRPESQPVIAMLRQ</sequence>
<dbReference type="UniPathway" id="UPA00053">
    <property type="reaction ID" value="UER00087"/>
</dbReference>
<dbReference type="AlphaFoldDB" id="I1YHI2"/>
<evidence type="ECO:0000256" key="8">
    <source>
        <dbReference type="HAMAP-Rule" id="MF_00222"/>
    </source>
</evidence>
<dbReference type="PANTHER" id="PTHR21089">
    <property type="entry name" value="SHIKIMATE DEHYDROGENASE"/>
    <property type="match status" value="1"/>
</dbReference>
<keyword evidence="4 8" id="KW-0521">NADP</keyword>
<feature type="binding site" evidence="8">
    <location>
        <position position="79"/>
    </location>
    <ligand>
        <name>NADP(+)</name>
        <dbReference type="ChEBI" id="CHEBI:58349"/>
    </ligand>
</feature>
<dbReference type="InterPro" id="IPR046346">
    <property type="entry name" value="Aminoacid_DH-like_N_sf"/>
</dbReference>
<feature type="binding site" evidence="8">
    <location>
        <position position="218"/>
    </location>
    <ligand>
        <name>shikimate</name>
        <dbReference type="ChEBI" id="CHEBI:36208"/>
    </ligand>
</feature>
<evidence type="ECO:0000256" key="4">
    <source>
        <dbReference type="ARBA" id="ARBA00022857"/>
    </source>
</evidence>
<feature type="binding site" evidence="8">
    <location>
        <begin position="153"/>
        <end position="158"/>
    </location>
    <ligand>
        <name>NADP(+)</name>
        <dbReference type="ChEBI" id="CHEBI:58349"/>
    </ligand>
</feature>
<dbReference type="Gene3D" id="3.40.50.10860">
    <property type="entry name" value="Leucine Dehydrogenase, chain A, domain 1"/>
    <property type="match status" value="1"/>
</dbReference>
<comment type="subunit">
    <text evidence="8">Homodimer.</text>
</comment>
<feature type="domain" description="Shikimate dehydrogenase substrate binding N-terminal" evidence="10">
    <location>
        <begin position="7"/>
        <end position="90"/>
    </location>
</feature>
<dbReference type="InterPro" id="IPR013708">
    <property type="entry name" value="Shikimate_DH-bd_N"/>
</dbReference>
<feature type="binding site" evidence="8">
    <location>
        <begin position="15"/>
        <end position="17"/>
    </location>
    <ligand>
        <name>shikimate</name>
        <dbReference type="ChEBI" id="CHEBI:36208"/>
    </ligand>
</feature>
<gene>
    <name evidence="8" type="primary">aroE</name>
    <name evidence="12" type="ordered locus">Q7C_1225</name>
</gene>
<feature type="domain" description="Quinate/shikimate 5-dehydrogenase/glutamyl-tRNA reductase" evidence="9">
    <location>
        <begin position="119"/>
        <end position="194"/>
    </location>
</feature>
<keyword evidence="13" id="KW-1185">Reference proteome</keyword>
<evidence type="ECO:0000313" key="12">
    <source>
        <dbReference type="EMBL" id="AFJ02375.1"/>
    </source>
</evidence>
<evidence type="ECO:0000256" key="2">
    <source>
        <dbReference type="ARBA" id="ARBA00012962"/>
    </source>
</evidence>
<dbReference type="CDD" id="cd01065">
    <property type="entry name" value="NAD_bind_Shikimate_DH"/>
    <property type="match status" value="1"/>
</dbReference>
<dbReference type="InterPro" id="IPR006151">
    <property type="entry name" value="Shikm_DH/Glu-tRNA_Rdtase"/>
</dbReference>
<dbReference type="SUPFAM" id="SSF51735">
    <property type="entry name" value="NAD(P)-binding Rossmann-fold domains"/>
    <property type="match status" value="1"/>
</dbReference>
<dbReference type="Gene3D" id="3.40.50.720">
    <property type="entry name" value="NAD(P)-binding Rossmann-like Domain"/>
    <property type="match status" value="1"/>
</dbReference>
<feature type="binding site" evidence="8">
    <location>
        <position position="247"/>
    </location>
    <ligand>
        <name>shikimate</name>
        <dbReference type="ChEBI" id="CHEBI:36208"/>
    </ligand>
</feature>
<dbReference type="PANTHER" id="PTHR21089:SF1">
    <property type="entry name" value="BIFUNCTIONAL 3-DEHYDROQUINATE DEHYDRATASE_SHIKIMATE DEHYDROGENASE, CHLOROPLASTIC"/>
    <property type="match status" value="1"/>
</dbReference>
<dbReference type="FunFam" id="3.40.50.10860:FF:000006">
    <property type="entry name" value="Shikimate dehydrogenase (NADP(+))"/>
    <property type="match status" value="1"/>
</dbReference>
<evidence type="ECO:0000259" key="10">
    <source>
        <dbReference type="Pfam" id="PF08501"/>
    </source>
</evidence>
<dbReference type="SUPFAM" id="SSF53223">
    <property type="entry name" value="Aminoacid dehydrogenase-like, N-terminal domain"/>
    <property type="match status" value="1"/>
</dbReference>
<dbReference type="EMBL" id="CP003380">
    <property type="protein sequence ID" value="AFJ02375.1"/>
    <property type="molecule type" value="Genomic_DNA"/>
</dbReference>
<keyword evidence="5 8" id="KW-0560">Oxidoreductase</keyword>
<evidence type="ECO:0000313" key="13">
    <source>
        <dbReference type="Proteomes" id="UP000009145"/>
    </source>
</evidence>
<dbReference type="NCBIfam" id="NF001310">
    <property type="entry name" value="PRK00258.1-2"/>
    <property type="match status" value="1"/>
</dbReference>
<protein>
    <recommendedName>
        <fullName evidence="2 8">Shikimate dehydrogenase (NADP(+))</fullName>
        <shortName evidence="8">SDH</shortName>
        <ecNumber evidence="2 8">1.1.1.25</ecNumber>
    </recommendedName>
</protein>
<dbReference type="RefSeq" id="WP_014703795.1">
    <property type="nucleotide sequence ID" value="NC_017856.1"/>
</dbReference>
<proteinExistence type="inferred from homology"/>
<comment type="function">
    <text evidence="8">Involved in the biosynthesis of the chorismate, which leads to the biosynthesis of aromatic amino acids. Catalyzes the reversible NADPH linked reduction of 3-dehydroshikimate (DHSA) to yield shikimate (SA).</text>
</comment>
<evidence type="ECO:0000256" key="6">
    <source>
        <dbReference type="ARBA" id="ARBA00023141"/>
    </source>
</evidence>
<dbReference type="Pfam" id="PF08501">
    <property type="entry name" value="Shikimate_dh_N"/>
    <property type="match status" value="1"/>
</dbReference>
<dbReference type="STRING" id="754477.Q7C_1225"/>
<comment type="catalytic activity">
    <reaction evidence="7 8">
        <text>shikimate + NADP(+) = 3-dehydroshikimate + NADPH + H(+)</text>
        <dbReference type="Rhea" id="RHEA:17737"/>
        <dbReference type="ChEBI" id="CHEBI:15378"/>
        <dbReference type="ChEBI" id="CHEBI:16630"/>
        <dbReference type="ChEBI" id="CHEBI:36208"/>
        <dbReference type="ChEBI" id="CHEBI:57783"/>
        <dbReference type="ChEBI" id="CHEBI:58349"/>
        <dbReference type="EC" id="1.1.1.25"/>
    </reaction>
</comment>
<feature type="binding site" evidence="8">
    <location>
        <position position="216"/>
    </location>
    <ligand>
        <name>NADP(+)</name>
        <dbReference type="ChEBI" id="CHEBI:58349"/>
    </ligand>
</feature>
<dbReference type="eggNOG" id="COG0169">
    <property type="taxonomic scope" value="Bacteria"/>
</dbReference>
<dbReference type="GO" id="GO:0009423">
    <property type="term" value="P:chorismate biosynthetic process"/>
    <property type="evidence" value="ECO:0007669"/>
    <property type="project" value="UniProtKB-UniRule"/>
</dbReference>
<feature type="binding site" evidence="8">
    <location>
        <position position="104"/>
    </location>
    <ligand>
        <name>shikimate</name>
        <dbReference type="ChEBI" id="CHEBI:36208"/>
    </ligand>
</feature>
<feature type="binding site" evidence="8">
    <location>
        <position position="88"/>
    </location>
    <ligand>
        <name>shikimate</name>
        <dbReference type="ChEBI" id="CHEBI:36208"/>
    </ligand>
</feature>
<dbReference type="InterPro" id="IPR041121">
    <property type="entry name" value="SDH_C"/>
</dbReference>
<dbReference type="Pfam" id="PF01488">
    <property type="entry name" value="Shikimate_DH"/>
    <property type="match status" value="1"/>
</dbReference>
<feature type="binding site" evidence="8">
    <location>
        <begin position="129"/>
        <end position="133"/>
    </location>
    <ligand>
        <name>NADP(+)</name>
        <dbReference type="ChEBI" id="CHEBI:58349"/>
    </ligand>
</feature>